<reference evidence="1 2" key="1">
    <citation type="submission" date="2023-11" db="EMBL/GenBank/DDBJ databases">
        <authorList>
            <person name="Ouyang M.-Y."/>
        </authorList>
    </citation>
    <scope>NUCLEOTIDE SEQUENCE [LARGE SCALE GENOMIC DNA]</scope>
    <source>
        <strain evidence="1 2">OY6</strain>
    </source>
</reference>
<keyword evidence="2" id="KW-1185">Reference proteome</keyword>
<dbReference type="RefSeq" id="WP_205451009.1">
    <property type="nucleotide sequence ID" value="NZ_JAXARY010000033.1"/>
</dbReference>
<comment type="caution">
    <text evidence="1">The sequence shown here is derived from an EMBL/GenBank/DDBJ whole genome shotgun (WGS) entry which is preliminary data.</text>
</comment>
<gene>
    <name evidence="1" type="ORF">QLH52_23065</name>
</gene>
<protein>
    <submittedName>
        <fullName evidence="1">Uncharacterized protein</fullName>
    </submittedName>
</protein>
<name>A0ABU4UL24_9GAMM</name>
<sequence>MNNWLDLAETRAEEIDAGIVELIPSEIMSLKASELLSFQRDQQALLPPKFSEPIKAEYRK</sequence>
<dbReference type="Proteomes" id="UP001284537">
    <property type="component" value="Unassembled WGS sequence"/>
</dbReference>
<evidence type="ECO:0000313" key="1">
    <source>
        <dbReference type="EMBL" id="MDX8130190.1"/>
    </source>
</evidence>
<dbReference type="EMBL" id="JAXARY010000033">
    <property type="protein sequence ID" value="MDX8130190.1"/>
    <property type="molecule type" value="Genomic_DNA"/>
</dbReference>
<organism evidence="1 2">
    <name type="scientific">Methylomonas defluvii</name>
    <dbReference type="NCBI Taxonomy" id="3045149"/>
    <lineage>
        <taxon>Bacteria</taxon>
        <taxon>Pseudomonadati</taxon>
        <taxon>Pseudomonadota</taxon>
        <taxon>Gammaproteobacteria</taxon>
        <taxon>Methylococcales</taxon>
        <taxon>Methylococcaceae</taxon>
        <taxon>Methylomonas</taxon>
    </lineage>
</organism>
<proteinExistence type="predicted"/>
<accession>A0ABU4UL24</accession>
<evidence type="ECO:0000313" key="2">
    <source>
        <dbReference type="Proteomes" id="UP001284537"/>
    </source>
</evidence>